<dbReference type="AlphaFoldDB" id="A0A7U8C4S1"/>
<gene>
    <name evidence="3" type="ORF">MED92_12876</name>
</gene>
<keyword evidence="4" id="KW-1185">Reference proteome</keyword>
<evidence type="ECO:0000313" key="4">
    <source>
        <dbReference type="Proteomes" id="UP000002171"/>
    </source>
</evidence>
<evidence type="ECO:0000259" key="2">
    <source>
        <dbReference type="Pfam" id="PF00582"/>
    </source>
</evidence>
<comment type="similarity">
    <text evidence="1">Belongs to the universal stress protein A family.</text>
</comment>
<dbReference type="PRINTS" id="PR01438">
    <property type="entry name" value="UNVRSLSTRESS"/>
</dbReference>
<name>A0A7U8C4S1_NEPCE</name>
<organism evidence="3 4">
    <name type="scientific">Neptuniibacter caesariensis</name>
    <dbReference type="NCBI Taxonomy" id="207954"/>
    <lineage>
        <taxon>Bacteria</taxon>
        <taxon>Pseudomonadati</taxon>
        <taxon>Pseudomonadota</taxon>
        <taxon>Gammaproteobacteria</taxon>
        <taxon>Oceanospirillales</taxon>
        <taxon>Oceanospirillaceae</taxon>
        <taxon>Neptuniibacter</taxon>
    </lineage>
</organism>
<dbReference type="PANTHER" id="PTHR46268">
    <property type="entry name" value="STRESS RESPONSE PROTEIN NHAX"/>
    <property type="match status" value="1"/>
</dbReference>
<dbReference type="InterPro" id="IPR006015">
    <property type="entry name" value="Universal_stress_UspA"/>
</dbReference>
<dbReference type="SUPFAM" id="SSF52402">
    <property type="entry name" value="Adenine nucleotide alpha hydrolases-like"/>
    <property type="match status" value="1"/>
</dbReference>
<feature type="domain" description="UspA" evidence="2">
    <location>
        <begin position="1"/>
        <end position="142"/>
    </location>
</feature>
<dbReference type="Pfam" id="PF00582">
    <property type="entry name" value="Usp"/>
    <property type="match status" value="1"/>
</dbReference>
<proteinExistence type="inferred from homology"/>
<evidence type="ECO:0000256" key="1">
    <source>
        <dbReference type="ARBA" id="ARBA00008791"/>
    </source>
</evidence>
<dbReference type="Gene3D" id="3.40.50.620">
    <property type="entry name" value="HUPs"/>
    <property type="match status" value="1"/>
</dbReference>
<comment type="caution">
    <text evidence="3">The sequence shown here is derived from an EMBL/GenBank/DDBJ whole genome shotgun (WGS) entry which is preliminary data.</text>
</comment>
<sequence>MFKKVLVPVDLAEPEFTREALKYALRELRDGAEELHMITVVPGFSNALVASYFSQKDHTKAVEEVARQFYKEAAEMLPEDLEPILKVYEGSPAEMINRYIKKNAVDLVIMRAHHRNKFDEFLLGSVSARVAERAGCTVMLLKN</sequence>
<dbReference type="CDD" id="cd00293">
    <property type="entry name" value="USP-like"/>
    <property type="match status" value="1"/>
</dbReference>
<dbReference type="RefSeq" id="WP_007020305.1">
    <property type="nucleotide sequence ID" value="NZ_CH724125.1"/>
</dbReference>
<accession>A0A7U8C4S1</accession>
<evidence type="ECO:0000313" key="3">
    <source>
        <dbReference type="EMBL" id="EAR61548.1"/>
    </source>
</evidence>
<reference evidence="3 4" key="1">
    <citation type="submission" date="2006-02" db="EMBL/GenBank/DDBJ databases">
        <authorList>
            <person name="Pinhassi J."/>
            <person name="Pedros-Alio C."/>
            <person name="Ferriera S."/>
            <person name="Johnson J."/>
            <person name="Kravitz S."/>
            <person name="Halpern A."/>
            <person name="Remington K."/>
            <person name="Beeson K."/>
            <person name="Tran B."/>
            <person name="Rogers Y.-H."/>
            <person name="Friedman R."/>
            <person name="Venter J.C."/>
        </authorList>
    </citation>
    <scope>NUCLEOTIDE SEQUENCE [LARGE SCALE GENOMIC DNA]</scope>
    <source>
        <strain evidence="3 4">MED92</strain>
    </source>
</reference>
<dbReference type="PANTHER" id="PTHR46268:SF6">
    <property type="entry name" value="UNIVERSAL STRESS PROTEIN UP12"/>
    <property type="match status" value="1"/>
</dbReference>
<dbReference type="EMBL" id="AAOW01000007">
    <property type="protein sequence ID" value="EAR61548.1"/>
    <property type="molecule type" value="Genomic_DNA"/>
</dbReference>
<dbReference type="OrthoDB" id="9792500at2"/>
<dbReference type="Proteomes" id="UP000002171">
    <property type="component" value="Unassembled WGS sequence"/>
</dbReference>
<dbReference type="InterPro" id="IPR006016">
    <property type="entry name" value="UspA"/>
</dbReference>
<protein>
    <submittedName>
        <fullName evidence="3">Universal stress protein family protein</fullName>
    </submittedName>
</protein>
<dbReference type="InterPro" id="IPR014729">
    <property type="entry name" value="Rossmann-like_a/b/a_fold"/>
</dbReference>